<feature type="signal peptide" evidence="1">
    <location>
        <begin position="1"/>
        <end position="26"/>
    </location>
</feature>
<protein>
    <recommendedName>
        <fullName evidence="4">DUF2808 domain-containing protein</fullName>
    </recommendedName>
</protein>
<evidence type="ECO:0000256" key="1">
    <source>
        <dbReference type="SAM" id="SignalP"/>
    </source>
</evidence>
<dbReference type="Pfam" id="PF10989">
    <property type="entry name" value="DUF2808"/>
    <property type="match status" value="1"/>
</dbReference>
<evidence type="ECO:0008006" key="4">
    <source>
        <dbReference type="Google" id="ProtNLM"/>
    </source>
</evidence>
<accession>A0A433V5Y6</accession>
<reference evidence="2" key="2">
    <citation type="journal article" date="2019" name="Genome Biol. Evol.">
        <title>Day and night: Metabolic profiles and evolutionary relationships of six axenic non-marine cyanobacteria.</title>
        <authorList>
            <person name="Will S.E."/>
            <person name="Henke P."/>
            <person name="Boedeker C."/>
            <person name="Huang S."/>
            <person name="Brinkmann H."/>
            <person name="Rohde M."/>
            <person name="Jarek M."/>
            <person name="Friedl T."/>
            <person name="Seufert S."/>
            <person name="Schumacher M."/>
            <person name="Overmann J."/>
            <person name="Neumann-Schaal M."/>
            <person name="Petersen J."/>
        </authorList>
    </citation>
    <scope>NUCLEOTIDE SEQUENCE [LARGE SCALE GENOMIC DNA]</scope>
    <source>
        <strain evidence="2">PCC 7102</strain>
    </source>
</reference>
<feature type="chain" id="PRO_5019327984" description="DUF2808 domain-containing protein" evidence="1">
    <location>
        <begin position="27"/>
        <end position="160"/>
    </location>
</feature>
<evidence type="ECO:0000313" key="3">
    <source>
        <dbReference type="Proteomes" id="UP000271624"/>
    </source>
</evidence>
<dbReference type="RefSeq" id="WP_127084785.1">
    <property type="nucleotide sequence ID" value="NZ_RSCL01000019.1"/>
</dbReference>
<dbReference type="EMBL" id="RSCL01000019">
    <property type="protein sequence ID" value="RUT01508.1"/>
    <property type="molecule type" value="Genomic_DNA"/>
</dbReference>
<reference evidence="2" key="1">
    <citation type="submission" date="2018-12" db="EMBL/GenBank/DDBJ databases">
        <authorList>
            <person name="Will S."/>
            <person name="Neumann-Schaal M."/>
            <person name="Henke P."/>
        </authorList>
    </citation>
    <scope>NUCLEOTIDE SEQUENCE</scope>
    <source>
        <strain evidence="2">PCC 7102</strain>
    </source>
</reference>
<dbReference type="Proteomes" id="UP000271624">
    <property type="component" value="Unassembled WGS sequence"/>
</dbReference>
<dbReference type="OrthoDB" id="574511at2"/>
<comment type="caution">
    <text evidence="2">The sequence shown here is derived from an EMBL/GenBank/DDBJ whole genome shotgun (WGS) entry which is preliminary data.</text>
</comment>
<evidence type="ECO:0000313" key="2">
    <source>
        <dbReference type="EMBL" id="RUT01508.1"/>
    </source>
</evidence>
<gene>
    <name evidence="2" type="ORF">DSM106972_066050</name>
</gene>
<keyword evidence="3" id="KW-1185">Reference proteome</keyword>
<sequence length="160" mass="17635">MKKGLFLALAVFSTTASFLPVNYANANESGALPYISGNHNFPPNRWHVVRHTFEIKNPKNSKQISQIIIQVPEVVRWSNNPKDIVIADGNGKKVNADVTIKDKAISLAFAEPIASNSQLEIDIKKVKRVTQGNGPVYRLFAKFDGSDTATPIGIARFCKK</sequence>
<proteinExistence type="predicted"/>
<dbReference type="InterPro" id="IPR021256">
    <property type="entry name" value="DUF2808"/>
</dbReference>
<dbReference type="AlphaFoldDB" id="A0A433V5Y6"/>
<keyword evidence="1" id="KW-0732">Signal</keyword>
<name>A0A433V5Y6_9CYAN</name>
<organism evidence="2 3">
    <name type="scientific">Dulcicalothrix desertica PCC 7102</name>
    <dbReference type="NCBI Taxonomy" id="232991"/>
    <lineage>
        <taxon>Bacteria</taxon>
        <taxon>Bacillati</taxon>
        <taxon>Cyanobacteriota</taxon>
        <taxon>Cyanophyceae</taxon>
        <taxon>Nostocales</taxon>
        <taxon>Calotrichaceae</taxon>
        <taxon>Dulcicalothrix</taxon>
    </lineage>
</organism>